<dbReference type="FunFam" id="2.30.42.10:FF:000072">
    <property type="entry name" value="multiple PDZ domain protein isoform X1"/>
    <property type="match status" value="1"/>
</dbReference>
<protein>
    <submittedName>
        <fullName evidence="11">Multiple PDZ domain crumbs cell polarity complex component</fullName>
    </submittedName>
</protein>
<dbReference type="CDD" id="cd06672">
    <property type="entry name" value="PDZ8_MUPP1-PDZ7_PATJ-PDZ2_INAD-like"/>
    <property type="match status" value="1"/>
</dbReference>
<feature type="domain" description="PDZ" evidence="9">
    <location>
        <begin position="957"/>
        <end position="1049"/>
    </location>
</feature>
<dbReference type="FunFam" id="2.30.42.10:FF:000051">
    <property type="entry name" value="Multiple PDZ domain protein isoform X1"/>
    <property type="match status" value="1"/>
</dbReference>
<keyword evidence="3" id="KW-0796">Tight junction</keyword>
<dbReference type="CDD" id="cd06689">
    <property type="entry name" value="PDZ1_MUPP1-like"/>
    <property type="match status" value="1"/>
</dbReference>
<dbReference type="FunFam" id="2.30.42.10:FF:000110">
    <property type="entry name" value="multiple PDZ domain protein isoform X2"/>
    <property type="match status" value="1"/>
</dbReference>
<reference evidence="11" key="3">
    <citation type="submission" date="2025-09" db="UniProtKB">
        <authorList>
            <consortium name="Ensembl"/>
        </authorList>
    </citation>
    <scope>IDENTIFICATION</scope>
</reference>
<evidence type="ECO:0000256" key="7">
    <source>
        <dbReference type="ARBA" id="ARBA00022949"/>
    </source>
</evidence>
<evidence type="ECO:0000256" key="1">
    <source>
        <dbReference type="ARBA" id="ARBA00004221"/>
    </source>
</evidence>
<evidence type="ECO:0000256" key="8">
    <source>
        <dbReference type="ARBA" id="ARBA00023136"/>
    </source>
</evidence>
<feature type="domain" description="PDZ" evidence="9">
    <location>
        <begin position="1418"/>
        <end position="1500"/>
    </location>
</feature>
<feature type="domain" description="PDZ" evidence="9">
    <location>
        <begin position="1128"/>
        <end position="1211"/>
    </location>
</feature>
<keyword evidence="8" id="KW-0472">Membrane</keyword>
<reference evidence="11" key="2">
    <citation type="submission" date="2025-08" db="UniProtKB">
        <authorList>
            <consortium name="Ensembl"/>
        </authorList>
    </citation>
    <scope>IDENTIFICATION</scope>
</reference>
<dbReference type="GO" id="GO:0120192">
    <property type="term" value="P:tight junction assembly"/>
    <property type="evidence" value="ECO:0007669"/>
    <property type="project" value="TreeGrafter"/>
</dbReference>
<keyword evidence="4" id="KW-1003">Cell membrane</keyword>
<dbReference type="InterPro" id="IPR015132">
    <property type="entry name" value="L27_2"/>
</dbReference>
<organism evidence="11 12">
    <name type="scientific">Oncorhynchus mykiss</name>
    <name type="common">Rainbow trout</name>
    <name type="synonym">Salmo gairdneri</name>
    <dbReference type="NCBI Taxonomy" id="8022"/>
    <lineage>
        <taxon>Eukaryota</taxon>
        <taxon>Metazoa</taxon>
        <taxon>Chordata</taxon>
        <taxon>Craniata</taxon>
        <taxon>Vertebrata</taxon>
        <taxon>Euteleostomi</taxon>
        <taxon>Actinopterygii</taxon>
        <taxon>Neopterygii</taxon>
        <taxon>Teleostei</taxon>
        <taxon>Protacanthopterygii</taxon>
        <taxon>Salmoniformes</taxon>
        <taxon>Salmonidae</taxon>
        <taxon>Salmoninae</taxon>
        <taxon>Oncorhynchus</taxon>
    </lineage>
</organism>
<feature type="domain" description="PDZ" evidence="9">
    <location>
        <begin position="821"/>
        <end position="878"/>
    </location>
</feature>
<dbReference type="SUPFAM" id="SSF101288">
    <property type="entry name" value="L27 domain"/>
    <property type="match status" value="1"/>
</dbReference>
<dbReference type="FunFam" id="2.30.42.10:FF:000093">
    <property type="entry name" value="multiple PDZ domain protein isoform X1"/>
    <property type="match status" value="1"/>
</dbReference>
<keyword evidence="6" id="KW-0677">Repeat</keyword>
<dbReference type="InterPro" id="IPR004172">
    <property type="entry name" value="L27_dom"/>
</dbReference>
<dbReference type="GeneTree" id="ENSGT00940000155586"/>
<evidence type="ECO:0000259" key="9">
    <source>
        <dbReference type="PROSITE" id="PS50106"/>
    </source>
</evidence>
<comment type="subcellular location">
    <subcellularLocation>
        <location evidence="1">Apical cell membrane</location>
    </subcellularLocation>
    <subcellularLocation>
        <location evidence="2">Cell junction</location>
        <location evidence="2">Tight junction</location>
    </subcellularLocation>
</comment>
<dbReference type="PROSITE" id="PS50106">
    <property type="entry name" value="PDZ"/>
    <property type="match status" value="12"/>
</dbReference>
<sequence>MRCFADTQRALQAVERLQAKLKERGEVPTEEKLSLLKSVLQSPLFHQILALQKSVQLLKDQGVRPGLSWGLGNMITKFTKQDHSGSVNECYTTAHANGGHLAYPESSTGTQINGKPSPEEFEHIIRSMAQGRYVTHMELVKPLSGGLGFSVVGLRSENRGELGIFVQEIQPGSVAHCDGNLKETDQILAIDGQPLDQTVTHQQAIGILQRASECVQLTVARGPIPQLASPVVSRTPSAASTLSAHSSAAHWNHVETIELVNDGTGLGFGIVGGKNTGVIVKTILPGGIADQDGRLHSGDHILTIGDTDLYGMGSEQVAQVLRQCGNRVKLVITRGPPEETSVVPMALPTLTHSSSVSSQGYEEEEAESFDVGLTKNAQGLGITIAGYVGDKNSEPSGIFVKSITKDSAVEQDGRIHVGDQIIAVDGMNIQGYTNQQAVEVLRHTGQTVHLKLVRSGFRPEDIPPAVVPSVIVLPPTPGGRDPTLERTDVLELMKKWQETLGPSNKVIVQVEKFSESSGLGISLEANNGHHYIRSVLPEGPVGRCGKLISGDELLEVNGISLIGETHKEVVRILKELPVCVYMACCRPAPLLQSDRDSDLSSFLVPGGSEGAATRENVTEETPGAPLAMWETEIQDIELEKGESGLGFSILDYQDPMDPAKTVIVIRSLVPEGVAERDGRLLPGDRLMFVNSTNLDNASLEEAVQALKGANIGMVHIGVAKPLPVREPYCDFCPKERLVCVYLCGDLTDERALEHRFSGNEDDTLQASMIALHGSTCSADMDYQTTLQSSTPKVGQQTSFFLYCRFQVFGNVVHFVTVILTGMTVSTIKDGLGMYIRSIIHGGSISRDGRLGVGDLILVINGESMANLTNTQARAMLRRHSLIGPDLGITYVPVEYLEEYKTSLEQPKDDICSDAPLVYNCLSFCRRGIPELPEREDGEGEESELQTATFSNWNQPMKVELKREAGKSLGISIVGGRGMGSRLSNGEVMRGIFIKHIMADSPAGRNGTLKTGDRIVEVDGVDLSDASHEQAVEAIRRAGNPVVFLVQSIVHRPRVSPLAPCVSLCMWLYSIISHVNYNYTTHTGCSQALHCIHVHQYDLSVFQPISIYLLFSTENISQRYDSLPGLLHMIELEKGKTGLGLSLAGNRDRSRMSVFVVGIDPSGAAGKDGRVVVGDELLEINGQILYGRSHQNASSIIKSAPSKVKIIFIRCEDTKDGLVIQSITEKGPAGKVCHSTVSYSSIENTSLNQKCSGGPTRGAGFCSSPAQNHLILLVTCGSVGRTWHLQTPGSWVQFSCSSRSSTPGTLASSDPVTCPIIPGCETTIDISKGRTGLGLSIVGGCDTLLGTIIIHEVYEDGAASKDGRLWAGDQILEVNGIDLRVATHDEAINVLRQTPQRVRLSVYRDEAQYKEEDLWDAFTVELNKKPGQGLGLSIVGRRNDTGVFVSDIVKGGVVESDGRLMQGDQILSVNKEDVRNATQELVAELLKCGVGPIVMEVGRFKAGPFHSERRFSQNSQVTLDHQEIRSVEFTKGPTDSLGISIAGGVGSPLGDVPIFIAMINPTSLVVQTHKLKIGDVIVSICGTATEGMSHSQAVTLLKNATGTVVLQVVAGSDTTVTGPFHEQTATGLSVSGLTATSIFHDDLGPPQYKTITLDRGPDGLGFSIVGGFGSPHGDLPIYVKTVFGKGAASEDGHLKRGDQIMAVNEQSLEGVTHEDAVGILKRTKGTITLTVLS</sequence>
<dbReference type="SUPFAM" id="SSF50156">
    <property type="entry name" value="PDZ domain-like"/>
    <property type="match status" value="12"/>
</dbReference>
<dbReference type="InterPro" id="IPR032078">
    <property type="entry name" value="MPDZ_u10"/>
</dbReference>
<dbReference type="Ensembl" id="ENSOMYT00000106401.2">
    <property type="protein sequence ID" value="ENSOMYP00000097981.2"/>
    <property type="gene ID" value="ENSOMYG00000043957.2"/>
</dbReference>
<dbReference type="Proteomes" id="UP000694395">
    <property type="component" value="Chromosome 21"/>
</dbReference>
<dbReference type="InterPro" id="IPR051342">
    <property type="entry name" value="PDZ_scaffold"/>
</dbReference>
<name>A0A8C7WG07_ONCMY</name>
<dbReference type="InterPro" id="IPR036034">
    <property type="entry name" value="PDZ_sf"/>
</dbReference>
<evidence type="ECO:0000256" key="2">
    <source>
        <dbReference type="ARBA" id="ARBA00004435"/>
    </source>
</evidence>
<evidence type="ECO:0000313" key="12">
    <source>
        <dbReference type="Proteomes" id="UP000694395"/>
    </source>
</evidence>
<dbReference type="Gene3D" id="1.10.287.650">
    <property type="entry name" value="L27 domain"/>
    <property type="match status" value="1"/>
</dbReference>
<dbReference type="GO" id="GO:0005737">
    <property type="term" value="C:cytoplasm"/>
    <property type="evidence" value="ECO:0007669"/>
    <property type="project" value="TreeGrafter"/>
</dbReference>
<evidence type="ECO:0000256" key="6">
    <source>
        <dbReference type="ARBA" id="ARBA00022737"/>
    </source>
</evidence>
<reference evidence="11" key="1">
    <citation type="submission" date="2020-07" db="EMBL/GenBank/DDBJ databases">
        <title>A long reads based de novo assembly of the rainbow trout Arlee double haploid line genome.</title>
        <authorList>
            <person name="Gao G."/>
            <person name="Palti Y."/>
        </authorList>
    </citation>
    <scope>NUCLEOTIDE SEQUENCE [LARGE SCALE GENOMIC DNA]</scope>
</reference>
<dbReference type="CDD" id="cd06791">
    <property type="entry name" value="PDZ3_MUPP1-like"/>
    <property type="match status" value="1"/>
</dbReference>
<dbReference type="CDD" id="cd06669">
    <property type="entry name" value="PDZ5_MUPP1-like"/>
    <property type="match status" value="1"/>
</dbReference>
<feature type="domain" description="L27" evidence="10">
    <location>
        <begin position="3"/>
        <end position="63"/>
    </location>
</feature>
<keyword evidence="12" id="KW-1185">Reference proteome</keyword>
<dbReference type="Gene3D" id="2.30.42.10">
    <property type="match status" value="12"/>
</dbReference>
<dbReference type="FunFam" id="2.30.42.10:FF:000058">
    <property type="entry name" value="multiple PDZ domain protein isoform X1"/>
    <property type="match status" value="1"/>
</dbReference>
<feature type="domain" description="PDZ" evidence="9">
    <location>
        <begin position="1322"/>
        <end position="1405"/>
    </location>
</feature>
<feature type="domain" description="PDZ" evidence="9">
    <location>
        <begin position="1525"/>
        <end position="1611"/>
    </location>
</feature>
<evidence type="ECO:0000313" key="11">
    <source>
        <dbReference type="Ensembl" id="ENSOMYP00000097981.2"/>
    </source>
</evidence>
<evidence type="ECO:0000256" key="4">
    <source>
        <dbReference type="ARBA" id="ARBA00022475"/>
    </source>
</evidence>
<dbReference type="CDD" id="cd06667">
    <property type="entry name" value="PDZ2_MUPP1-like"/>
    <property type="match status" value="1"/>
</dbReference>
<feature type="domain" description="PDZ" evidence="9">
    <location>
        <begin position="370"/>
        <end position="456"/>
    </location>
</feature>
<gene>
    <name evidence="11" type="primary">MPDZ</name>
</gene>
<dbReference type="PANTHER" id="PTHR19964">
    <property type="entry name" value="MULTIPLE PDZ DOMAIN PROTEIN"/>
    <property type="match status" value="1"/>
</dbReference>
<keyword evidence="7" id="KW-0965">Cell junction</keyword>
<feature type="domain" description="PDZ" evidence="9">
    <location>
        <begin position="136"/>
        <end position="223"/>
    </location>
</feature>
<dbReference type="Pfam" id="PF16667">
    <property type="entry name" value="MPDZ_u10"/>
    <property type="match status" value="1"/>
</dbReference>
<dbReference type="GO" id="GO:0016324">
    <property type="term" value="C:apical plasma membrane"/>
    <property type="evidence" value="ECO:0007669"/>
    <property type="project" value="UniProtKB-SubCell"/>
</dbReference>
<feature type="domain" description="PDZ" evidence="9">
    <location>
        <begin position="1649"/>
        <end position="1732"/>
    </location>
</feature>
<feature type="domain" description="PDZ" evidence="9">
    <location>
        <begin position="256"/>
        <end position="336"/>
    </location>
</feature>
<keyword evidence="5" id="KW-0597">Phosphoprotein</keyword>
<dbReference type="FunFam" id="2.30.42.10:FF:000070">
    <property type="entry name" value="Multiple PDZ domain protein"/>
    <property type="match status" value="1"/>
</dbReference>
<dbReference type="CDD" id="cd06674">
    <property type="entry name" value="PDZ11_MUPP1-PDZ9_PATJ-like"/>
    <property type="match status" value="1"/>
</dbReference>
<dbReference type="Pfam" id="PF00595">
    <property type="entry name" value="PDZ"/>
    <property type="match status" value="12"/>
</dbReference>
<evidence type="ECO:0000259" key="10">
    <source>
        <dbReference type="PROSITE" id="PS51022"/>
    </source>
</evidence>
<accession>A0A8C7WG07</accession>
<dbReference type="CDD" id="cd06670">
    <property type="entry name" value="PDZ6_MUPP1-like"/>
    <property type="match status" value="1"/>
</dbReference>
<dbReference type="PANTHER" id="PTHR19964:SF10">
    <property type="entry name" value="MULTIPLE PDZ DOMAIN PROTEIN"/>
    <property type="match status" value="1"/>
</dbReference>
<feature type="domain" description="PDZ" evidence="9">
    <location>
        <begin position="635"/>
        <end position="709"/>
    </location>
</feature>
<dbReference type="InterPro" id="IPR036892">
    <property type="entry name" value="L27_dom_sf"/>
</dbReference>
<dbReference type="CDD" id="cd06675">
    <property type="entry name" value="PDZ12_MUPP1-like"/>
    <property type="match status" value="1"/>
</dbReference>
<dbReference type="InterPro" id="IPR001478">
    <property type="entry name" value="PDZ"/>
</dbReference>
<dbReference type="SMART" id="SM00228">
    <property type="entry name" value="PDZ"/>
    <property type="match status" value="12"/>
</dbReference>
<dbReference type="PROSITE" id="PS51022">
    <property type="entry name" value="L27"/>
    <property type="match status" value="1"/>
</dbReference>
<dbReference type="SMART" id="SM00569">
    <property type="entry name" value="L27"/>
    <property type="match status" value="1"/>
</dbReference>
<feature type="domain" description="PDZ" evidence="9">
    <location>
        <begin position="507"/>
        <end position="588"/>
    </location>
</feature>
<dbReference type="CDD" id="cd06668">
    <property type="entry name" value="PDZ4_MUPP1-like"/>
    <property type="match status" value="1"/>
</dbReference>
<dbReference type="Pfam" id="PF09045">
    <property type="entry name" value="L27_2"/>
    <property type="match status" value="1"/>
</dbReference>
<evidence type="ECO:0000256" key="5">
    <source>
        <dbReference type="ARBA" id="ARBA00022553"/>
    </source>
</evidence>
<proteinExistence type="predicted"/>
<dbReference type="CDD" id="cd06671">
    <property type="entry name" value="PDZ7_MUPP1-PD6_PATJ-like"/>
    <property type="match status" value="1"/>
</dbReference>
<dbReference type="CDD" id="cd06676">
    <property type="entry name" value="PDZ13_MUPP1-like"/>
    <property type="match status" value="1"/>
</dbReference>
<dbReference type="GO" id="GO:0005923">
    <property type="term" value="C:bicellular tight junction"/>
    <property type="evidence" value="ECO:0007669"/>
    <property type="project" value="UniProtKB-SubCell"/>
</dbReference>
<evidence type="ECO:0000256" key="3">
    <source>
        <dbReference type="ARBA" id="ARBA00022427"/>
    </source>
</evidence>
<dbReference type="CDD" id="cd06673">
    <property type="entry name" value="PDZ10_MUPP1-PDZ8_PATJ-like"/>
    <property type="match status" value="1"/>
</dbReference>
<dbReference type="FunFam" id="2.30.42.10:FF:000038">
    <property type="entry name" value="Multiple PDZ domain protein isoform X1"/>
    <property type="match status" value="1"/>
</dbReference>